<evidence type="ECO:0000256" key="1">
    <source>
        <dbReference type="ARBA" id="ARBA00000085"/>
    </source>
</evidence>
<gene>
    <name evidence="17" type="ORF">AB4Y30_01085</name>
</gene>
<keyword evidence="5" id="KW-0597">Phosphoprotein</keyword>
<dbReference type="EMBL" id="CP162599">
    <property type="protein sequence ID" value="XDK33004.1"/>
    <property type="molecule type" value="Genomic_DNA"/>
</dbReference>
<evidence type="ECO:0000256" key="11">
    <source>
        <dbReference type="ARBA" id="ARBA00022989"/>
    </source>
</evidence>
<dbReference type="PANTHER" id="PTHR45528">
    <property type="entry name" value="SENSOR HISTIDINE KINASE CPXA"/>
    <property type="match status" value="1"/>
</dbReference>
<dbReference type="InterPro" id="IPR004358">
    <property type="entry name" value="Sig_transdc_His_kin-like_C"/>
</dbReference>
<evidence type="ECO:0000256" key="4">
    <source>
        <dbReference type="ARBA" id="ARBA00022475"/>
    </source>
</evidence>
<keyword evidence="10" id="KW-0067">ATP-binding</keyword>
<dbReference type="PANTHER" id="PTHR45528:SF1">
    <property type="entry name" value="SENSOR HISTIDINE KINASE CPXA"/>
    <property type="match status" value="1"/>
</dbReference>
<evidence type="ECO:0000256" key="14">
    <source>
        <dbReference type="SAM" id="Coils"/>
    </source>
</evidence>
<evidence type="ECO:0000256" key="12">
    <source>
        <dbReference type="ARBA" id="ARBA00023012"/>
    </source>
</evidence>
<dbReference type="InterPro" id="IPR005467">
    <property type="entry name" value="His_kinase_dom"/>
</dbReference>
<dbReference type="InterPro" id="IPR003594">
    <property type="entry name" value="HATPase_dom"/>
</dbReference>
<keyword evidence="9 17" id="KW-0418">Kinase</keyword>
<accession>A0AB39HQL7</accession>
<evidence type="ECO:0000313" key="17">
    <source>
        <dbReference type="EMBL" id="XDK33004.1"/>
    </source>
</evidence>
<feature type="transmembrane region" description="Helical" evidence="15">
    <location>
        <begin position="9"/>
        <end position="34"/>
    </location>
</feature>
<keyword evidence="7 15" id="KW-0812">Transmembrane</keyword>
<dbReference type="CDD" id="cd00082">
    <property type="entry name" value="HisKA"/>
    <property type="match status" value="1"/>
</dbReference>
<comment type="subcellular location">
    <subcellularLocation>
        <location evidence="2">Cell membrane</location>
        <topology evidence="2">Multi-pass membrane protein</topology>
    </subcellularLocation>
</comment>
<organism evidence="17">
    <name type="scientific">Ornithinibacillus sp. 4-3</name>
    <dbReference type="NCBI Taxonomy" id="3231488"/>
    <lineage>
        <taxon>Bacteria</taxon>
        <taxon>Bacillati</taxon>
        <taxon>Bacillota</taxon>
        <taxon>Bacilli</taxon>
        <taxon>Bacillales</taxon>
        <taxon>Bacillaceae</taxon>
        <taxon>Ornithinibacillus</taxon>
    </lineage>
</organism>
<dbReference type="PROSITE" id="PS50109">
    <property type="entry name" value="HIS_KIN"/>
    <property type="match status" value="1"/>
</dbReference>
<dbReference type="EC" id="2.7.13.3" evidence="3"/>
<keyword evidence="14" id="KW-0175">Coiled coil</keyword>
<dbReference type="AlphaFoldDB" id="A0AB39HQL7"/>
<dbReference type="InterPro" id="IPR003661">
    <property type="entry name" value="HisK_dim/P_dom"/>
</dbReference>
<dbReference type="InterPro" id="IPR036097">
    <property type="entry name" value="HisK_dim/P_sf"/>
</dbReference>
<keyword evidence="11 15" id="KW-1133">Transmembrane helix</keyword>
<dbReference type="Gene3D" id="1.10.287.130">
    <property type="match status" value="1"/>
</dbReference>
<feature type="domain" description="Histidine kinase" evidence="16">
    <location>
        <begin position="251"/>
        <end position="458"/>
    </location>
</feature>
<dbReference type="SUPFAM" id="SSF47384">
    <property type="entry name" value="Homodimeric domain of signal transducing histidine kinase"/>
    <property type="match status" value="1"/>
</dbReference>
<evidence type="ECO:0000256" key="15">
    <source>
        <dbReference type="SAM" id="Phobius"/>
    </source>
</evidence>
<dbReference type="SUPFAM" id="SSF55874">
    <property type="entry name" value="ATPase domain of HSP90 chaperone/DNA topoisomerase II/histidine kinase"/>
    <property type="match status" value="1"/>
</dbReference>
<dbReference type="Gene3D" id="3.30.565.10">
    <property type="entry name" value="Histidine kinase-like ATPase, C-terminal domain"/>
    <property type="match status" value="1"/>
</dbReference>
<reference evidence="17" key="1">
    <citation type="submission" date="2024-07" db="EMBL/GenBank/DDBJ databases">
        <title>Halotolerant mesophilic bacterium Ornithinibacillus sp. 4-3, sp. nov., isolated from soil.</title>
        <authorList>
            <person name="Sidarenka A.V."/>
            <person name="Guliayeva D.E."/>
            <person name="Leanovich S.I."/>
            <person name="Hileuskaya K.S."/>
            <person name="Akhremchuk A.E."/>
            <person name="Sikolenko M.A."/>
            <person name="Valentovich L.N."/>
        </authorList>
    </citation>
    <scope>NUCLEOTIDE SEQUENCE</scope>
    <source>
        <strain evidence="17">4-3</strain>
    </source>
</reference>
<dbReference type="InterPro" id="IPR036890">
    <property type="entry name" value="HATPase_C_sf"/>
</dbReference>
<sequence length="458" mass="53617">MKWKITSRYVFSVIGIFFILFLFNIILLRLAIYYQEQKDFAVFVEENYEKYARSFTNYIQIDDNNEFSLSKEGEEQLSKQNAWLQILDDNGSEIAAFHKPEHISTHYNIFDIMHKYKYLDNDLNLYLIGQVEDFSYIVGVQDIRVNRYVHILDLKYTTTNLIKFLLIVGLTNLIILIIIGLLLSNIFTAPLYRIMDRIRAFKNRVFQKDENEPPGVFKEVFSNLNNVAETLDKHEKERNQLEKMRNEWITNISHDIKTPLASIVGFSDLLRGLDKSSENHDQYIDIIQNQAEYIQSLLEDFNLTQRLRNEEIALQLENTNISVFIRELLIDILNDPQFQYANIMYECMDENIWREIDQHLIKRALLNFIHNALIHNDQVDIKVIVTKNSIIIQDNGKGIPQEDQKQIFDRYYRGTNTQQNSRGTGLGLAIARDIIYAHGATLELASELGQGTQITIKI</sequence>
<dbReference type="CDD" id="cd00075">
    <property type="entry name" value="HATPase"/>
    <property type="match status" value="1"/>
</dbReference>
<keyword evidence="6" id="KW-0808">Transferase</keyword>
<dbReference type="RefSeq" id="WP_368653691.1">
    <property type="nucleotide sequence ID" value="NZ_CP162599.1"/>
</dbReference>
<evidence type="ECO:0000256" key="7">
    <source>
        <dbReference type="ARBA" id="ARBA00022692"/>
    </source>
</evidence>
<evidence type="ECO:0000256" key="10">
    <source>
        <dbReference type="ARBA" id="ARBA00022840"/>
    </source>
</evidence>
<evidence type="ECO:0000256" key="3">
    <source>
        <dbReference type="ARBA" id="ARBA00012438"/>
    </source>
</evidence>
<dbReference type="Pfam" id="PF02518">
    <property type="entry name" value="HATPase_c"/>
    <property type="match status" value="1"/>
</dbReference>
<dbReference type="SMART" id="SM00388">
    <property type="entry name" value="HisKA"/>
    <property type="match status" value="1"/>
</dbReference>
<keyword evidence="12" id="KW-0902">Two-component regulatory system</keyword>
<keyword evidence="4" id="KW-1003">Cell membrane</keyword>
<dbReference type="PRINTS" id="PR00344">
    <property type="entry name" value="BCTRLSENSOR"/>
</dbReference>
<evidence type="ECO:0000256" key="2">
    <source>
        <dbReference type="ARBA" id="ARBA00004651"/>
    </source>
</evidence>
<evidence type="ECO:0000256" key="6">
    <source>
        <dbReference type="ARBA" id="ARBA00022679"/>
    </source>
</evidence>
<evidence type="ECO:0000256" key="8">
    <source>
        <dbReference type="ARBA" id="ARBA00022741"/>
    </source>
</evidence>
<keyword evidence="13 15" id="KW-0472">Membrane</keyword>
<dbReference type="GO" id="GO:0005886">
    <property type="term" value="C:plasma membrane"/>
    <property type="evidence" value="ECO:0007669"/>
    <property type="project" value="UniProtKB-SubCell"/>
</dbReference>
<feature type="coiled-coil region" evidence="14">
    <location>
        <begin position="224"/>
        <end position="251"/>
    </location>
</feature>
<dbReference type="Pfam" id="PF00512">
    <property type="entry name" value="HisKA"/>
    <property type="match status" value="1"/>
</dbReference>
<dbReference type="InterPro" id="IPR050398">
    <property type="entry name" value="HssS/ArlS-like"/>
</dbReference>
<keyword evidence="8" id="KW-0547">Nucleotide-binding</keyword>
<name>A0AB39HQL7_9BACI</name>
<dbReference type="GO" id="GO:0000155">
    <property type="term" value="F:phosphorelay sensor kinase activity"/>
    <property type="evidence" value="ECO:0007669"/>
    <property type="project" value="InterPro"/>
</dbReference>
<evidence type="ECO:0000259" key="16">
    <source>
        <dbReference type="PROSITE" id="PS50109"/>
    </source>
</evidence>
<evidence type="ECO:0000256" key="9">
    <source>
        <dbReference type="ARBA" id="ARBA00022777"/>
    </source>
</evidence>
<dbReference type="SMART" id="SM00387">
    <property type="entry name" value="HATPase_c"/>
    <property type="match status" value="1"/>
</dbReference>
<protein>
    <recommendedName>
        <fullName evidence="3">histidine kinase</fullName>
        <ecNumber evidence="3">2.7.13.3</ecNumber>
    </recommendedName>
</protein>
<feature type="transmembrane region" description="Helical" evidence="15">
    <location>
        <begin position="164"/>
        <end position="192"/>
    </location>
</feature>
<evidence type="ECO:0000256" key="5">
    <source>
        <dbReference type="ARBA" id="ARBA00022553"/>
    </source>
</evidence>
<proteinExistence type="predicted"/>
<comment type="catalytic activity">
    <reaction evidence="1">
        <text>ATP + protein L-histidine = ADP + protein N-phospho-L-histidine.</text>
        <dbReference type="EC" id="2.7.13.3"/>
    </reaction>
</comment>
<dbReference type="GO" id="GO:0005524">
    <property type="term" value="F:ATP binding"/>
    <property type="evidence" value="ECO:0007669"/>
    <property type="project" value="UniProtKB-KW"/>
</dbReference>
<evidence type="ECO:0000256" key="13">
    <source>
        <dbReference type="ARBA" id="ARBA00023136"/>
    </source>
</evidence>